<proteinExistence type="predicted"/>
<comment type="caution">
    <text evidence="1">The sequence shown here is derived from an EMBL/GenBank/DDBJ whole genome shotgun (WGS) entry which is preliminary data.</text>
</comment>
<dbReference type="Proteomes" id="UP000824124">
    <property type="component" value="Unassembled WGS sequence"/>
</dbReference>
<dbReference type="AlphaFoldDB" id="A0A9D1KX99"/>
<accession>A0A9D1KX99</accession>
<reference evidence="1" key="1">
    <citation type="submission" date="2020-10" db="EMBL/GenBank/DDBJ databases">
        <authorList>
            <person name="Gilroy R."/>
        </authorList>
    </citation>
    <scope>NUCLEOTIDE SEQUENCE</scope>
    <source>
        <strain evidence="1">2830</strain>
    </source>
</reference>
<sequence>MAKRILAAAPGPFAVDFSAQDQRLLLVGSILPDFVAGMGLERDFWHGCGADFYHFAVRKMPEAAPLALGIWLHGIDGCGFDTYADEVWQGKMGWCFLKCLPYIPDAVLACNLPRPYALWKAHNLVEMAAELEVAAASPRLGPDLMASIHDEAVMQTIIAAFAAFANAKSENIRRVLQTMDERFSILNVSPEDSAAKYLRQLERRHQITGGSAAGLASLLEQIRNDLHDDFWQWFDEVESLLVSEYRRRF</sequence>
<evidence type="ECO:0000313" key="1">
    <source>
        <dbReference type="EMBL" id="HIU09857.1"/>
    </source>
</evidence>
<name>A0A9D1KX99_9FIRM</name>
<dbReference type="EMBL" id="DVMH01000008">
    <property type="protein sequence ID" value="HIU09857.1"/>
    <property type="molecule type" value="Genomic_DNA"/>
</dbReference>
<reference evidence="1" key="2">
    <citation type="journal article" date="2021" name="PeerJ">
        <title>Extensive microbial diversity within the chicken gut microbiome revealed by metagenomics and culture.</title>
        <authorList>
            <person name="Gilroy R."/>
            <person name="Ravi A."/>
            <person name="Getino M."/>
            <person name="Pursley I."/>
            <person name="Horton D.L."/>
            <person name="Alikhan N.F."/>
            <person name="Baker D."/>
            <person name="Gharbi K."/>
            <person name="Hall N."/>
            <person name="Watson M."/>
            <person name="Adriaenssens E.M."/>
            <person name="Foster-Nyarko E."/>
            <person name="Jarju S."/>
            <person name="Secka A."/>
            <person name="Antonio M."/>
            <person name="Oren A."/>
            <person name="Chaudhuri R.R."/>
            <person name="La Ragione R."/>
            <person name="Hildebrand F."/>
            <person name="Pallen M.J."/>
        </authorList>
    </citation>
    <scope>NUCLEOTIDE SEQUENCE</scope>
    <source>
        <strain evidence="1">2830</strain>
    </source>
</reference>
<evidence type="ECO:0000313" key="2">
    <source>
        <dbReference type="Proteomes" id="UP000824124"/>
    </source>
</evidence>
<gene>
    <name evidence="1" type="ORF">IAB00_01170</name>
</gene>
<protein>
    <submittedName>
        <fullName evidence="1">Uncharacterized protein</fullName>
    </submittedName>
</protein>
<organism evidence="1 2">
    <name type="scientific">Candidatus Avidehalobacter gallistercoris</name>
    <dbReference type="NCBI Taxonomy" id="2840694"/>
    <lineage>
        <taxon>Bacteria</taxon>
        <taxon>Bacillati</taxon>
        <taxon>Bacillota</taxon>
        <taxon>Clostridia</taxon>
        <taxon>Eubacteriales</taxon>
        <taxon>Peptococcaceae</taxon>
        <taxon>Peptococcaceae incertae sedis</taxon>
        <taxon>Candidatus Avidehalobacter</taxon>
    </lineage>
</organism>